<keyword evidence="1" id="KW-0862">Zinc</keyword>
<keyword evidence="1" id="KW-0479">Metal-binding</keyword>
<sequence>LEVLQNIMKLRKKSRKKYEVVDTLSGCRQESVVFNCWFCGRLFNNQEDWIGHGQRHLMEIEITALIKQKHIIINGELISLYCGNKTF</sequence>
<dbReference type="GO" id="GO:0008270">
    <property type="term" value="F:zinc ion binding"/>
    <property type="evidence" value="ECO:0007669"/>
    <property type="project" value="UniProtKB-KW"/>
</dbReference>
<organism evidence="3 4">
    <name type="scientific">Labrus bergylta</name>
    <name type="common">ballan wrasse</name>
    <dbReference type="NCBI Taxonomy" id="56723"/>
    <lineage>
        <taxon>Eukaryota</taxon>
        <taxon>Metazoa</taxon>
        <taxon>Chordata</taxon>
        <taxon>Craniata</taxon>
        <taxon>Vertebrata</taxon>
        <taxon>Euteleostomi</taxon>
        <taxon>Actinopterygii</taxon>
        <taxon>Neopterygii</taxon>
        <taxon>Teleostei</taxon>
        <taxon>Neoteleostei</taxon>
        <taxon>Acanthomorphata</taxon>
        <taxon>Eupercaria</taxon>
        <taxon>Labriformes</taxon>
        <taxon>Labridae</taxon>
        <taxon>Labrus</taxon>
    </lineage>
</organism>
<keyword evidence="4" id="KW-1185">Reference proteome</keyword>
<reference evidence="3" key="1">
    <citation type="submission" date="2025-08" db="UniProtKB">
        <authorList>
            <consortium name="Ensembl"/>
        </authorList>
    </citation>
    <scope>IDENTIFICATION</scope>
</reference>
<dbReference type="GeneTree" id="ENSGT00940000160595"/>
<dbReference type="InterPro" id="IPR013087">
    <property type="entry name" value="Znf_C2H2_type"/>
</dbReference>
<feature type="domain" description="C2H2-type" evidence="2">
    <location>
        <begin position="34"/>
        <end position="61"/>
    </location>
</feature>
<name>A0A3Q3F9H1_9LABR</name>
<evidence type="ECO:0000313" key="3">
    <source>
        <dbReference type="Ensembl" id="ENSLBEP00000016581.1"/>
    </source>
</evidence>
<evidence type="ECO:0000259" key="2">
    <source>
        <dbReference type="PROSITE" id="PS50157"/>
    </source>
</evidence>
<evidence type="ECO:0000256" key="1">
    <source>
        <dbReference type="PROSITE-ProRule" id="PRU00042"/>
    </source>
</evidence>
<accession>A0A3Q3F9H1</accession>
<proteinExistence type="predicted"/>
<dbReference type="Proteomes" id="UP000261660">
    <property type="component" value="Unplaced"/>
</dbReference>
<dbReference type="PROSITE" id="PS50157">
    <property type="entry name" value="ZINC_FINGER_C2H2_2"/>
    <property type="match status" value="1"/>
</dbReference>
<dbReference type="PROSITE" id="PS00028">
    <property type="entry name" value="ZINC_FINGER_C2H2_1"/>
    <property type="match status" value="1"/>
</dbReference>
<reference evidence="3" key="2">
    <citation type="submission" date="2025-09" db="UniProtKB">
        <authorList>
            <consortium name="Ensembl"/>
        </authorList>
    </citation>
    <scope>IDENTIFICATION</scope>
</reference>
<evidence type="ECO:0000313" key="4">
    <source>
        <dbReference type="Proteomes" id="UP000261660"/>
    </source>
</evidence>
<dbReference type="InParanoid" id="A0A3Q3F9H1"/>
<dbReference type="AlphaFoldDB" id="A0A3Q3F9H1"/>
<dbReference type="Ensembl" id="ENSLBET00000017527.1">
    <property type="protein sequence ID" value="ENSLBEP00000016581.1"/>
    <property type="gene ID" value="ENSLBEG00000012800.1"/>
</dbReference>
<protein>
    <recommendedName>
        <fullName evidence="2">C2H2-type domain-containing protein</fullName>
    </recommendedName>
</protein>
<dbReference type="STRING" id="56723.ENSLBEP00000016581"/>
<keyword evidence="1" id="KW-0863">Zinc-finger</keyword>